<feature type="region of interest" description="Disordered" evidence="1">
    <location>
        <begin position="177"/>
        <end position="213"/>
    </location>
</feature>
<evidence type="ECO:0000256" key="1">
    <source>
        <dbReference type="SAM" id="MobiDB-lite"/>
    </source>
</evidence>
<evidence type="ECO:0000313" key="2">
    <source>
        <dbReference type="EMBL" id="KAJ8865628.1"/>
    </source>
</evidence>
<proteinExistence type="predicted"/>
<feature type="compositionally biased region" description="Polar residues" evidence="1">
    <location>
        <begin position="204"/>
        <end position="213"/>
    </location>
</feature>
<evidence type="ECO:0000313" key="3">
    <source>
        <dbReference type="Proteomes" id="UP001159363"/>
    </source>
</evidence>
<organism evidence="2 3">
    <name type="scientific">Dryococelus australis</name>
    <dbReference type="NCBI Taxonomy" id="614101"/>
    <lineage>
        <taxon>Eukaryota</taxon>
        <taxon>Metazoa</taxon>
        <taxon>Ecdysozoa</taxon>
        <taxon>Arthropoda</taxon>
        <taxon>Hexapoda</taxon>
        <taxon>Insecta</taxon>
        <taxon>Pterygota</taxon>
        <taxon>Neoptera</taxon>
        <taxon>Polyneoptera</taxon>
        <taxon>Phasmatodea</taxon>
        <taxon>Verophasmatodea</taxon>
        <taxon>Anareolatae</taxon>
        <taxon>Phasmatidae</taxon>
        <taxon>Eurycanthinae</taxon>
        <taxon>Dryococelus</taxon>
    </lineage>
</organism>
<feature type="region of interest" description="Disordered" evidence="1">
    <location>
        <begin position="599"/>
        <end position="738"/>
    </location>
</feature>
<keyword evidence="3" id="KW-1185">Reference proteome</keyword>
<dbReference type="Proteomes" id="UP001159363">
    <property type="component" value="Chromosome 16"/>
</dbReference>
<accession>A0ABQ9FZF4</accession>
<reference evidence="2 3" key="1">
    <citation type="submission" date="2023-02" db="EMBL/GenBank/DDBJ databases">
        <title>LHISI_Scaffold_Assembly.</title>
        <authorList>
            <person name="Stuart O.P."/>
            <person name="Cleave R."/>
            <person name="Magrath M.J.L."/>
            <person name="Mikheyev A.S."/>
        </authorList>
    </citation>
    <scope>NUCLEOTIDE SEQUENCE [LARGE SCALE GENOMIC DNA]</scope>
    <source>
        <strain evidence="2">Daus_M_001</strain>
        <tissue evidence="2">Leg muscle</tissue>
    </source>
</reference>
<gene>
    <name evidence="2" type="ORF">PR048_033148</name>
</gene>
<feature type="compositionally biased region" description="Polar residues" evidence="1">
    <location>
        <begin position="603"/>
        <end position="617"/>
    </location>
</feature>
<protein>
    <submittedName>
        <fullName evidence="2">Uncharacterized protein</fullName>
    </submittedName>
</protein>
<feature type="compositionally biased region" description="Polar residues" evidence="1">
    <location>
        <begin position="797"/>
        <end position="809"/>
    </location>
</feature>
<name>A0ABQ9FZF4_9NEOP</name>
<dbReference type="EMBL" id="JARBHB010000017">
    <property type="protein sequence ID" value="KAJ8865628.1"/>
    <property type="molecule type" value="Genomic_DNA"/>
</dbReference>
<sequence>MPLRFLPPATPTSLLSSSLSIIKPRPHRTKLPSSLQLSQQAAWNFLFPTLPNFTQCVCTVASFLLFSGQKRRLKPKAPLTLADHQPGESVDYTTGFEHSMGIAVNHPGIRQNSWEYTCVHHYPGGTHQHTPRQGASEDTAVKAVYTSIPNIMCLLITPTYDRGQTSSPVLLLSLRESSNPKLHGQQKGTEEPAAGRPYRRAHSSETPVYNQQLPPSPRVLELSAYGIPHEGPLLTLEENKLRNTVDHLLYESRALLHDVLSVFVQRVWLQGKASEVSMDQSPSLDRIQVAQRRLTILLIQIHEKTSRPVASSNTIPTCRNLGVVQPGIEPAQIALVGEEQANRTDLRHFNIVSGSLDNLAVVPLFKLARSSKDHDHSLDGHGTRCLVEEVVVHLSCIQQNLPHHIIVPSLICSFPDIKNYKVYKYQIERTCLANSQWRLGHWWVRSEVRIEPQRNVAEFRLAQGFGDFSTGVVGPIQGLHFPRVFVGRANSRIIYFGGSATSSLFFLWFFHQKSSPDHWAFDLRYQYSSVQSQSCWAGTNPGARKSGLFDWRVLEMLCGTCWFRACPSIPDELAPSPCLRSMLWMDLFCESTEDTSQIRDIDTGSQSWSSVPRTNGTENRESGVSHAARHRLSANSALDTSSYRDASTPDAGRQLNYAQRATKQTHEAPPQLSANSALDTSSYRDASTPRRRKTTKLRPASHQENPVRVAFPMQRGTASVQTLPSTPAATETPPPPDAGRQLNYVQRATKQTHEAPPQCKLCPRHQQLPRCLHPRRRKTTKLRPASHQAKHTRHRLSANSALDTSSYRDASTPRRRKTTKLRPASHQANPVRVAFPMQRGTASVQTLPSTPAATETPPPPDAGRQLNYAQRATKQTHEAPPQCKLCPRHQQLPRASTPRRRKTTKLRPASHQANPVRVAFPMQRGTASVQTLPSTPAATETPPPPDAGRQLNYVREPPSKPSESGVSHAARHRLSSVQTLPSTPAATETPPPPDAGRQLNYVREATKQTQ</sequence>
<feature type="compositionally biased region" description="Polar residues" evidence="1">
    <location>
        <begin position="633"/>
        <end position="645"/>
    </location>
</feature>
<feature type="compositionally biased region" description="Polar residues" evidence="1">
    <location>
        <begin position="672"/>
        <end position="685"/>
    </location>
</feature>
<comment type="caution">
    <text evidence="2">The sequence shown here is derived from an EMBL/GenBank/DDBJ whole genome shotgun (WGS) entry which is preliminary data.</text>
</comment>
<feature type="region of interest" description="Disordered" evidence="1">
    <location>
        <begin position="775"/>
        <end position="1010"/>
    </location>
</feature>